<dbReference type="OrthoDB" id="69641at2759"/>
<dbReference type="PANTHER" id="PTHR46093:SF18">
    <property type="entry name" value="FIBRONECTIN TYPE-III DOMAIN-CONTAINING PROTEIN"/>
    <property type="match status" value="1"/>
</dbReference>
<protein>
    <submittedName>
        <fullName evidence="6">Acyl-CoA-binding domain-containing protein 5</fullName>
    </submittedName>
</protein>
<keyword evidence="4" id="KW-0812">Transmembrane</keyword>
<evidence type="ECO:0000256" key="5">
    <source>
        <dbReference type="SAM" id="SignalP"/>
    </source>
</evidence>
<organism evidence="6 7">
    <name type="scientific">Lunasporangiospora selenospora</name>
    <dbReference type="NCBI Taxonomy" id="979761"/>
    <lineage>
        <taxon>Eukaryota</taxon>
        <taxon>Fungi</taxon>
        <taxon>Fungi incertae sedis</taxon>
        <taxon>Mucoromycota</taxon>
        <taxon>Mortierellomycotina</taxon>
        <taxon>Mortierellomycetes</taxon>
        <taxon>Mortierellales</taxon>
        <taxon>Mortierellaceae</taxon>
        <taxon>Lunasporangiospora</taxon>
    </lineage>
</organism>
<keyword evidence="7" id="KW-1185">Reference proteome</keyword>
<sequence>MPHCATLALPGLISLLLVLVSASSHSPFSDDSNQAMAVHSSSSALLTTTTTATFTISLAESSVSHDSTTSSHPTPSPMVYPASGYGAGTWFIQGGYDGSIASTDGYSLNLAVPWNASTPPWVRLPPGPEIATTTLIVSVNNTFVFRQLALQTNYTNTSMWPAQGTVLAPISSETNALPYLSLLDLSTQTWIRNASRLHVPRRTSGLLPVGNPLDGKIYIRGGYTSEKIDTLDVFDPEFDTMISLPLPMAAEEGGMRIPPLTQWYSAVWSSRRRSILYFGGRYKQDYNYTTGLLFEYLPDSNTWQILETSGKAPSPREDACMATDESNSRVVLFGGQDTDGTKLDIFILNVDTLHWAQGASPRDGRVGFVCALYEDGFLVWGGAKDILLTSFHTSRPAVYNLTTNQWTPTYRMAYDPKSLAVDDYGPKSGNSNSTLGLVLGLSMTAVAVGALCIGILLYRRERRKATQNFDRFKGTIGMQGLGSGAQSGAGVATSANSNRVKDSPDINVHGSGRYADSDHDDRSVSTASRSKGKGKEKEKVHVGDLGPRRYSMTTIPVATYLPGRALRGQRSTQQDGNAHASRSSRNMNARYAGHHPSDGSSEDTDESYDDESDSIKSVYSGKNRDEPTSAPTRTMATGSTASSTTTASEPSKSGG</sequence>
<dbReference type="InterPro" id="IPR015915">
    <property type="entry name" value="Kelch-typ_b-propeller"/>
</dbReference>
<keyword evidence="2" id="KW-0677">Repeat</keyword>
<evidence type="ECO:0000313" key="7">
    <source>
        <dbReference type="Proteomes" id="UP000780801"/>
    </source>
</evidence>
<keyword evidence="4" id="KW-0472">Membrane</keyword>
<evidence type="ECO:0000313" key="6">
    <source>
        <dbReference type="EMBL" id="KAF9584843.1"/>
    </source>
</evidence>
<evidence type="ECO:0000256" key="1">
    <source>
        <dbReference type="ARBA" id="ARBA00022441"/>
    </source>
</evidence>
<keyword evidence="1" id="KW-0880">Kelch repeat</keyword>
<dbReference type="PANTHER" id="PTHR46093">
    <property type="entry name" value="ACYL-COA-BINDING DOMAIN-CONTAINING PROTEIN 5"/>
    <property type="match status" value="1"/>
</dbReference>
<dbReference type="AlphaFoldDB" id="A0A9P6KH97"/>
<dbReference type="Gene3D" id="2.120.10.80">
    <property type="entry name" value="Kelch-type beta propeller"/>
    <property type="match status" value="2"/>
</dbReference>
<reference evidence="6" key="1">
    <citation type="journal article" date="2020" name="Fungal Divers.">
        <title>Resolving the Mortierellaceae phylogeny through synthesis of multi-gene phylogenetics and phylogenomics.</title>
        <authorList>
            <person name="Vandepol N."/>
            <person name="Liber J."/>
            <person name="Desiro A."/>
            <person name="Na H."/>
            <person name="Kennedy M."/>
            <person name="Barry K."/>
            <person name="Grigoriev I.V."/>
            <person name="Miller A.N."/>
            <person name="O'Donnell K."/>
            <person name="Stajich J.E."/>
            <person name="Bonito G."/>
        </authorList>
    </citation>
    <scope>NUCLEOTIDE SEQUENCE</scope>
    <source>
        <strain evidence="6">KOD1015</strain>
    </source>
</reference>
<feature type="transmembrane region" description="Helical" evidence="4">
    <location>
        <begin position="435"/>
        <end position="458"/>
    </location>
</feature>
<comment type="caution">
    <text evidence="6">The sequence shown here is derived from an EMBL/GenBank/DDBJ whole genome shotgun (WGS) entry which is preliminary data.</text>
</comment>
<accession>A0A9P6KH97</accession>
<dbReference type="Proteomes" id="UP000780801">
    <property type="component" value="Unassembled WGS sequence"/>
</dbReference>
<feature type="compositionally biased region" description="Polar residues" evidence="3">
    <location>
        <begin position="569"/>
        <end position="587"/>
    </location>
</feature>
<proteinExistence type="predicted"/>
<feature type="signal peptide" evidence="5">
    <location>
        <begin position="1"/>
        <end position="22"/>
    </location>
</feature>
<gene>
    <name evidence="6" type="primary">ACBP5_1</name>
    <name evidence="6" type="ORF">BGW38_004959</name>
</gene>
<feature type="compositionally biased region" description="Low complexity" evidence="3">
    <location>
        <begin position="632"/>
        <end position="655"/>
    </location>
</feature>
<dbReference type="SUPFAM" id="SSF117281">
    <property type="entry name" value="Kelch motif"/>
    <property type="match status" value="1"/>
</dbReference>
<feature type="compositionally biased region" description="Acidic residues" evidence="3">
    <location>
        <begin position="600"/>
        <end position="612"/>
    </location>
</feature>
<feature type="region of interest" description="Disordered" evidence="3">
    <location>
        <begin position="561"/>
        <end position="655"/>
    </location>
</feature>
<name>A0A9P6KH97_9FUNG</name>
<evidence type="ECO:0000256" key="2">
    <source>
        <dbReference type="ARBA" id="ARBA00022737"/>
    </source>
</evidence>
<keyword evidence="4" id="KW-1133">Transmembrane helix</keyword>
<feature type="region of interest" description="Disordered" evidence="3">
    <location>
        <begin position="482"/>
        <end position="548"/>
    </location>
</feature>
<feature type="compositionally biased region" description="Basic and acidic residues" evidence="3">
    <location>
        <begin position="533"/>
        <end position="542"/>
    </location>
</feature>
<evidence type="ECO:0000256" key="3">
    <source>
        <dbReference type="SAM" id="MobiDB-lite"/>
    </source>
</evidence>
<evidence type="ECO:0000256" key="4">
    <source>
        <dbReference type="SAM" id="Phobius"/>
    </source>
</evidence>
<feature type="chain" id="PRO_5040504524" evidence="5">
    <location>
        <begin position="23"/>
        <end position="655"/>
    </location>
</feature>
<dbReference type="Pfam" id="PF24681">
    <property type="entry name" value="Kelch_KLHDC2_KLHL20_DRC7"/>
    <property type="match status" value="1"/>
</dbReference>
<dbReference type="EMBL" id="JAABOA010000315">
    <property type="protein sequence ID" value="KAF9584843.1"/>
    <property type="molecule type" value="Genomic_DNA"/>
</dbReference>
<keyword evidence="5" id="KW-0732">Signal</keyword>